<name>A0A9E7GT68_9LILI</name>
<sequence>MALGPQLVPQAARQQGEGDATTVMLVPGAKGGRPVDLSAWNDEERMKKELVAWAKAVAAMAIRSFQHMQSEDCGRNVD</sequence>
<reference evidence="1" key="1">
    <citation type="submission" date="2022-05" db="EMBL/GenBank/DDBJ databases">
        <title>The Musa troglodytarum L. genome provides insights into the mechanism of non-climacteric behaviour and enrichment of carotenoids.</title>
        <authorList>
            <person name="Wang J."/>
        </authorList>
    </citation>
    <scope>NUCLEOTIDE SEQUENCE</scope>
    <source>
        <tissue evidence="1">Leaf</tissue>
    </source>
</reference>
<protein>
    <submittedName>
        <fullName evidence="1">Uncharacterized protein</fullName>
    </submittedName>
</protein>
<dbReference type="AlphaFoldDB" id="A0A9E7GT68"/>
<dbReference type="Proteomes" id="UP001055439">
    <property type="component" value="Chromosome 7"/>
</dbReference>
<evidence type="ECO:0000313" key="2">
    <source>
        <dbReference type="Proteomes" id="UP001055439"/>
    </source>
</evidence>
<keyword evidence="2" id="KW-1185">Reference proteome</keyword>
<proteinExistence type="predicted"/>
<evidence type="ECO:0000313" key="1">
    <source>
        <dbReference type="EMBL" id="URE21404.1"/>
    </source>
</evidence>
<gene>
    <name evidence="1" type="ORF">MUK42_12690</name>
</gene>
<organism evidence="1 2">
    <name type="scientific">Musa troglodytarum</name>
    <name type="common">fe'i banana</name>
    <dbReference type="NCBI Taxonomy" id="320322"/>
    <lineage>
        <taxon>Eukaryota</taxon>
        <taxon>Viridiplantae</taxon>
        <taxon>Streptophyta</taxon>
        <taxon>Embryophyta</taxon>
        <taxon>Tracheophyta</taxon>
        <taxon>Spermatophyta</taxon>
        <taxon>Magnoliopsida</taxon>
        <taxon>Liliopsida</taxon>
        <taxon>Zingiberales</taxon>
        <taxon>Musaceae</taxon>
        <taxon>Musa</taxon>
    </lineage>
</organism>
<dbReference type="EMBL" id="CP097509">
    <property type="protein sequence ID" value="URE21404.1"/>
    <property type="molecule type" value="Genomic_DNA"/>
</dbReference>
<accession>A0A9E7GT68</accession>